<keyword evidence="3 6" id="KW-0812">Transmembrane</keyword>
<comment type="similarity">
    <text evidence="2">Belongs to the PER33/POM33 family.</text>
</comment>
<feature type="transmembrane region" description="Helical" evidence="6">
    <location>
        <begin position="15"/>
        <end position="36"/>
    </location>
</feature>
<keyword evidence="5 6" id="KW-0472">Membrane</keyword>
<evidence type="ECO:0000256" key="5">
    <source>
        <dbReference type="ARBA" id="ARBA00023136"/>
    </source>
</evidence>
<dbReference type="GO" id="GO:0061024">
    <property type="term" value="P:membrane organization"/>
    <property type="evidence" value="ECO:0007669"/>
    <property type="project" value="TreeGrafter"/>
</dbReference>
<evidence type="ECO:0000313" key="8">
    <source>
        <dbReference type="Proteomes" id="UP000800035"/>
    </source>
</evidence>
<dbReference type="OrthoDB" id="5581259at2759"/>
<feature type="transmembrane region" description="Helical" evidence="6">
    <location>
        <begin position="56"/>
        <end position="77"/>
    </location>
</feature>
<accession>A0A6A5TUU8</accession>
<evidence type="ECO:0000256" key="3">
    <source>
        <dbReference type="ARBA" id="ARBA00022692"/>
    </source>
</evidence>
<gene>
    <name evidence="7" type="ORF">CC80DRAFT_126476</name>
</gene>
<dbReference type="PANTHER" id="PTHR12703:SF4">
    <property type="entry name" value="TRANSMEMBRANE PROTEIN 33"/>
    <property type="match status" value="1"/>
</dbReference>
<dbReference type="GO" id="GO:0071786">
    <property type="term" value="P:endoplasmic reticulum tubular network organization"/>
    <property type="evidence" value="ECO:0007669"/>
    <property type="project" value="TreeGrafter"/>
</dbReference>
<dbReference type="EMBL" id="ML976999">
    <property type="protein sequence ID" value="KAF1954456.1"/>
    <property type="molecule type" value="Genomic_DNA"/>
</dbReference>
<evidence type="ECO:0008006" key="9">
    <source>
        <dbReference type="Google" id="ProtNLM"/>
    </source>
</evidence>
<evidence type="ECO:0000313" key="7">
    <source>
        <dbReference type="EMBL" id="KAF1954456.1"/>
    </source>
</evidence>
<dbReference type="GO" id="GO:0016020">
    <property type="term" value="C:membrane"/>
    <property type="evidence" value="ECO:0007669"/>
    <property type="project" value="UniProtKB-SubCell"/>
</dbReference>
<dbReference type="InterPro" id="IPR051645">
    <property type="entry name" value="PER33/POM33_regulator"/>
</dbReference>
<reference evidence="7" key="1">
    <citation type="journal article" date="2020" name="Stud. Mycol.">
        <title>101 Dothideomycetes genomes: a test case for predicting lifestyles and emergence of pathogens.</title>
        <authorList>
            <person name="Haridas S."/>
            <person name="Albert R."/>
            <person name="Binder M."/>
            <person name="Bloem J."/>
            <person name="Labutti K."/>
            <person name="Salamov A."/>
            <person name="Andreopoulos B."/>
            <person name="Baker S."/>
            <person name="Barry K."/>
            <person name="Bills G."/>
            <person name="Bluhm B."/>
            <person name="Cannon C."/>
            <person name="Castanera R."/>
            <person name="Culley D."/>
            <person name="Daum C."/>
            <person name="Ezra D."/>
            <person name="Gonzalez J."/>
            <person name="Henrissat B."/>
            <person name="Kuo A."/>
            <person name="Liang C."/>
            <person name="Lipzen A."/>
            <person name="Lutzoni F."/>
            <person name="Magnuson J."/>
            <person name="Mondo S."/>
            <person name="Nolan M."/>
            <person name="Ohm R."/>
            <person name="Pangilinan J."/>
            <person name="Park H.-J."/>
            <person name="Ramirez L."/>
            <person name="Alfaro M."/>
            <person name="Sun H."/>
            <person name="Tritt A."/>
            <person name="Yoshinaga Y."/>
            <person name="Zwiers L.-H."/>
            <person name="Turgeon B."/>
            <person name="Goodwin S."/>
            <person name="Spatafora J."/>
            <person name="Crous P."/>
            <person name="Grigoriev I."/>
        </authorList>
    </citation>
    <scope>NUCLEOTIDE SEQUENCE</scope>
    <source>
        <strain evidence="7">CBS 675.92</strain>
    </source>
</reference>
<protein>
    <recommendedName>
        <fullName evidence="9">Endoplasmic reticulum protein</fullName>
    </recommendedName>
</protein>
<comment type="subcellular location">
    <subcellularLocation>
        <location evidence="1">Membrane</location>
        <topology evidence="1">Multi-pass membrane protein</topology>
    </subcellularLocation>
</comment>
<dbReference type="GO" id="GO:0005783">
    <property type="term" value="C:endoplasmic reticulum"/>
    <property type="evidence" value="ECO:0007669"/>
    <property type="project" value="TreeGrafter"/>
</dbReference>
<dbReference type="InterPro" id="IPR005344">
    <property type="entry name" value="TMEM33/Pom33"/>
</dbReference>
<keyword evidence="4 6" id="KW-1133">Transmembrane helix</keyword>
<sequence>MAPPPPSNLPLGQRLAALAQTLQFAWFAGHVSLLLATLRYGLSYITFNTASRWAAFSYRVAFLSASVTYGIVVYKAYRARMRSGKQGGLLTLLVDENVQYLIMALVWLFSRQIPAAVLPFAVYSVFHVATYARSNLLPTLQSPPPNTTPGDKPKASGAGDLIGKFVKDYYDGSMTLVALLEILLWFRVLGSALLFQRGSWILLGVYTVFFRARFAQSTFVQGAITQLTARIDAQLANQSTPPAARQGWATFKNVIRQAADATDIRRYVGGQPAPQKKTH</sequence>
<dbReference type="Proteomes" id="UP000800035">
    <property type="component" value="Unassembled WGS sequence"/>
</dbReference>
<evidence type="ECO:0000256" key="2">
    <source>
        <dbReference type="ARBA" id="ARBA00007322"/>
    </source>
</evidence>
<evidence type="ECO:0000256" key="6">
    <source>
        <dbReference type="SAM" id="Phobius"/>
    </source>
</evidence>
<evidence type="ECO:0000256" key="1">
    <source>
        <dbReference type="ARBA" id="ARBA00004141"/>
    </source>
</evidence>
<dbReference type="Pfam" id="PF03661">
    <property type="entry name" value="TMEM33_Pom33"/>
    <property type="match status" value="1"/>
</dbReference>
<name>A0A6A5TUU8_9PLEO</name>
<evidence type="ECO:0000256" key="4">
    <source>
        <dbReference type="ARBA" id="ARBA00022989"/>
    </source>
</evidence>
<proteinExistence type="inferred from homology"/>
<keyword evidence="8" id="KW-1185">Reference proteome</keyword>
<organism evidence="7 8">
    <name type="scientific">Byssothecium circinans</name>
    <dbReference type="NCBI Taxonomy" id="147558"/>
    <lineage>
        <taxon>Eukaryota</taxon>
        <taxon>Fungi</taxon>
        <taxon>Dikarya</taxon>
        <taxon>Ascomycota</taxon>
        <taxon>Pezizomycotina</taxon>
        <taxon>Dothideomycetes</taxon>
        <taxon>Pleosporomycetidae</taxon>
        <taxon>Pleosporales</taxon>
        <taxon>Massarineae</taxon>
        <taxon>Massarinaceae</taxon>
        <taxon>Byssothecium</taxon>
    </lineage>
</organism>
<dbReference type="PANTHER" id="PTHR12703">
    <property type="entry name" value="TRANSMEMBRANE PROTEIN 33"/>
    <property type="match status" value="1"/>
</dbReference>
<dbReference type="AlphaFoldDB" id="A0A6A5TUU8"/>